<dbReference type="OrthoDB" id="8610837at2"/>
<sequence length="406" mass="46824">MLVTKFVFRNLYSFENFEVDLTYPKPLKFTTIEHENLFFAPRFKVKRVCIISGGNATGKTALGKLLCAAMNIISGRQSVMNLVKIRDNQQEASLTLEFVHFGDHKLHQVELYFKHSQESENVELVKISHRSTAIKEHETQNSSRKRLYEIDYDSASLKDDPEINLFMSLSRKVHYGMTSSSEGWSYLFYENTEQISESMKIKGYFNLERATKILKAFDPTIKSIKILSEKGSASKEISELDYTPNAYQIEFDNDSKLVVDNNNWDNVNFNQFSRLSKGTSEALSIIYFIETIIMRNKSSMSSTLFLDERMAHVHTELEVSMLNVMISKLGRDSQFFYTTHNTDLLSMNIPVHSHLFLKRNEKNLVEAVQPEKFFKKNDRALGNYVKNDIFATCPDTSLIDEIAYGD</sequence>
<comment type="caution">
    <text evidence="1">The sequence shown here is derived from an EMBL/GenBank/DDBJ whole genome shotgun (WGS) entry which is preliminary data.</text>
</comment>
<reference evidence="1 2" key="1">
    <citation type="submission" date="2019-03" db="EMBL/GenBank/DDBJ databases">
        <title>Genomic Encyclopedia of Type Strains, Phase IV (KMG-IV): sequencing the most valuable type-strain genomes for metagenomic binning, comparative biology and taxonomic classification.</title>
        <authorList>
            <person name="Goeker M."/>
        </authorList>
    </citation>
    <scope>NUCLEOTIDE SEQUENCE [LARGE SCALE GENOMIC DNA]</scope>
    <source>
        <strain evidence="1 2">DSM 102852</strain>
    </source>
</reference>
<dbReference type="SUPFAM" id="SSF52540">
    <property type="entry name" value="P-loop containing nucleoside triphosphate hydrolases"/>
    <property type="match status" value="1"/>
</dbReference>
<organism evidence="1 2">
    <name type="scientific">Hydromonas duriensis</name>
    <dbReference type="NCBI Taxonomy" id="1527608"/>
    <lineage>
        <taxon>Bacteria</taxon>
        <taxon>Pseudomonadati</taxon>
        <taxon>Pseudomonadota</taxon>
        <taxon>Betaproteobacteria</taxon>
        <taxon>Burkholderiales</taxon>
        <taxon>Burkholderiaceae</taxon>
        <taxon>Hydromonas</taxon>
    </lineage>
</organism>
<protein>
    <submittedName>
        <fullName evidence="1">Uncharacterized protein</fullName>
    </submittedName>
</protein>
<dbReference type="EMBL" id="SNZE01000023">
    <property type="protein sequence ID" value="TDR30306.1"/>
    <property type="molecule type" value="Genomic_DNA"/>
</dbReference>
<evidence type="ECO:0000313" key="2">
    <source>
        <dbReference type="Proteomes" id="UP000294480"/>
    </source>
</evidence>
<dbReference type="Proteomes" id="UP000294480">
    <property type="component" value="Unassembled WGS sequence"/>
</dbReference>
<evidence type="ECO:0000313" key="1">
    <source>
        <dbReference type="EMBL" id="TDR30306.1"/>
    </source>
</evidence>
<keyword evidence="2" id="KW-1185">Reference proteome</keyword>
<dbReference type="Gene3D" id="3.40.50.300">
    <property type="entry name" value="P-loop containing nucleotide triphosphate hydrolases"/>
    <property type="match status" value="1"/>
</dbReference>
<dbReference type="RefSeq" id="WP_133621286.1">
    <property type="nucleotide sequence ID" value="NZ_SNZE01000023.1"/>
</dbReference>
<dbReference type="InterPro" id="IPR027417">
    <property type="entry name" value="P-loop_NTPase"/>
</dbReference>
<name>A0A4R6Y246_9BURK</name>
<accession>A0A4R6Y246</accession>
<proteinExistence type="predicted"/>
<dbReference type="AlphaFoldDB" id="A0A4R6Y246"/>
<gene>
    <name evidence="1" type="ORF">DFR44_12330</name>
</gene>